<evidence type="ECO:0000256" key="3">
    <source>
        <dbReference type="ARBA" id="ARBA00007495"/>
    </source>
</evidence>
<dbReference type="PROSITE" id="PS51760">
    <property type="entry name" value="GH10_2"/>
    <property type="match status" value="1"/>
</dbReference>
<evidence type="ECO:0000256" key="1">
    <source>
        <dbReference type="ARBA" id="ARBA00000681"/>
    </source>
</evidence>
<accession>A0A3A1USP6</accession>
<dbReference type="PANTHER" id="PTHR31490:SF90">
    <property type="entry name" value="ENDO-1,4-BETA-XYLANASE A"/>
    <property type="match status" value="1"/>
</dbReference>
<dbReference type="EC" id="3.2.1.8" evidence="12"/>
<evidence type="ECO:0000256" key="8">
    <source>
        <dbReference type="ARBA" id="ARBA00023277"/>
    </source>
</evidence>
<dbReference type="InterPro" id="IPR001119">
    <property type="entry name" value="SLH_dom"/>
</dbReference>
<dbReference type="Proteomes" id="UP000266482">
    <property type="component" value="Unassembled WGS sequence"/>
</dbReference>
<dbReference type="PROSITE" id="PS00591">
    <property type="entry name" value="GH10_1"/>
    <property type="match status" value="1"/>
</dbReference>
<dbReference type="GO" id="GO:0016810">
    <property type="term" value="F:hydrolase activity, acting on carbon-nitrogen (but not peptide) bonds"/>
    <property type="evidence" value="ECO:0007669"/>
    <property type="project" value="InterPro"/>
</dbReference>
<dbReference type="PROSITE" id="PS51677">
    <property type="entry name" value="NODB"/>
    <property type="match status" value="1"/>
</dbReference>
<dbReference type="InterPro" id="IPR017853">
    <property type="entry name" value="GH"/>
</dbReference>
<name>A0A3A1USP6_9BACL</name>
<evidence type="ECO:0000256" key="13">
    <source>
        <dbReference type="SAM" id="MobiDB-lite"/>
    </source>
</evidence>
<proteinExistence type="inferred from homology"/>
<keyword evidence="10 12" id="KW-0624">Polysaccharide degradation</keyword>
<dbReference type="Pfam" id="PF02018">
    <property type="entry name" value="CBM_4_9"/>
    <property type="match status" value="1"/>
</dbReference>
<evidence type="ECO:0000259" key="16">
    <source>
        <dbReference type="PROSITE" id="PS51760"/>
    </source>
</evidence>
<keyword evidence="9 12" id="KW-0326">Glycosidase</keyword>
<dbReference type="PANTHER" id="PTHR31490">
    <property type="entry name" value="GLYCOSYL HYDROLASE"/>
    <property type="match status" value="1"/>
</dbReference>
<dbReference type="UniPathway" id="UPA00114"/>
<keyword evidence="8 12" id="KW-0119">Carbohydrate metabolism</keyword>
<keyword evidence="4 17" id="KW-0858">Xylan degradation</keyword>
<keyword evidence="18" id="KW-1185">Reference proteome</keyword>
<dbReference type="InterPro" id="IPR044846">
    <property type="entry name" value="GH10"/>
</dbReference>
<dbReference type="SUPFAM" id="SSF49344">
    <property type="entry name" value="CBD9-like"/>
    <property type="match status" value="1"/>
</dbReference>
<dbReference type="InterPro" id="IPR008979">
    <property type="entry name" value="Galactose-bd-like_sf"/>
</dbReference>
<comment type="pathway">
    <text evidence="2">Glycan degradation; xylan degradation.</text>
</comment>
<dbReference type="CDD" id="cd00005">
    <property type="entry name" value="CBM9_like_1"/>
    <property type="match status" value="1"/>
</dbReference>
<evidence type="ECO:0000256" key="2">
    <source>
        <dbReference type="ARBA" id="ARBA00004851"/>
    </source>
</evidence>
<dbReference type="InterPro" id="IPR011330">
    <property type="entry name" value="Glyco_hydro/deAcase_b/a-brl"/>
</dbReference>
<feature type="domain" description="SLH" evidence="14">
    <location>
        <begin position="1575"/>
        <end position="1638"/>
    </location>
</feature>
<dbReference type="SMART" id="SM00633">
    <property type="entry name" value="Glyco_10"/>
    <property type="match status" value="1"/>
</dbReference>
<evidence type="ECO:0000256" key="9">
    <source>
        <dbReference type="ARBA" id="ARBA00023295"/>
    </source>
</evidence>
<dbReference type="InterPro" id="IPR031158">
    <property type="entry name" value="GH10_AS"/>
</dbReference>
<dbReference type="Gene3D" id="3.20.20.80">
    <property type="entry name" value="Glycosidases"/>
    <property type="match status" value="1"/>
</dbReference>
<dbReference type="Gene3D" id="2.60.40.1190">
    <property type="match status" value="1"/>
</dbReference>
<dbReference type="OrthoDB" id="9809277at2"/>
<dbReference type="InterPro" id="IPR002509">
    <property type="entry name" value="NODB_dom"/>
</dbReference>
<feature type="domain" description="SLH" evidence="14">
    <location>
        <begin position="1641"/>
        <end position="1695"/>
    </location>
</feature>
<dbReference type="CDD" id="cd10918">
    <property type="entry name" value="CE4_NodB_like_5s_6s"/>
    <property type="match status" value="1"/>
</dbReference>
<dbReference type="PROSITE" id="PS51272">
    <property type="entry name" value="SLH"/>
    <property type="match status" value="3"/>
</dbReference>
<keyword evidence="6" id="KW-0677">Repeat</keyword>
<comment type="similarity">
    <text evidence="3 12">Belongs to the glycosyl hydrolase 10 (cellulase F) family.</text>
</comment>
<comment type="caution">
    <text evidence="17">The sequence shown here is derived from an EMBL/GenBank/DDBJ whole genome shotgun (WGS) entry which is preliminary data.</text>
</comment>
<keyword evidence="5" id="KW-0732">Signal</keyword>
<feature type="domain" description="NodB homology" evidence="15">
    <location>
        <begin position="106"/>
        <end position="236"/>
    </location>
</feature>
<comment type="catalytic activity">
    <reaction evidence="1 12">
        <text>Endohydrolysis of (1-&gt;4)-beta-D-xylosidic linkages in xylans.</text>
        <dbReference type="EC" id="3.2.1.8"/>
    </reaction>
</comment>
<dbReference type="GO" id="GO:0031176">
    <property type="term" value="F:endo-1,4-beta-xylanase activity"/>
    <property type="evidence" value="ECO:0007669"/>
    <property type="project" value="UniProtKB-EC"/>
</dbReference>
<evidence type="ECO:0000259" key="14">
    <source>
        <dbReference type="PROSITE" id="PS51272"/>
    </source>
</evidence>
<evidence type="ECO:0000313" key="18">
    <source>
        <dbReference type="Proteomes" id="UP000266482"/>
    </source>
</evidence>
<dbReference type="GO" id="GO:0030246">
    <property type="term" value="F:carbohydrate binding"/>
    <property type="evidence" value="ECO:0007669"/>
    <property type="project" value="InterPro"/>
</dbReference>
<evidence type="ECO:0000256" key="6">
    <source>
        <dbReference type="ARBA" id="ARBA00022737"/>
    </source>
</evidence>
<dbReference type="InterPro" id="IPR010502">
    <property type="entry name" value="Carb-bd_dom_fam9"/>
</dbReference>
<evidence type="ECO:0000256" key="7">
    <source>
        <dbReference type="ARBA" id="ARBA00022801"/>
    </source>
</evidence>
<reference evidence="17 18" key="1">
    <citation type="submission" date="2018-09" db="EMBL/GenBank/DDBJ databases">
        <title>Paenibacillus aracenensis nov. sp. isolated from a cave in southern Spain.</title>
        <authorList>
            <person name="Jurado V."/>
            <person name="Gutierrez-Patricio S."/>
            <person name="Gonzalez-Pimentel J.L."/>
            <person name="Miller A.Z."/>
            <person name="Laiz L."/>
            <person name="Saiz-Jimenez C."/>
        </authorList>
    </citation>
    <scope>NUCLEOTIDE SEQUENCE [LARGE SCALE GENOMIC DNA]</scope>
    <source>
        <strain evidence="17 18">DSM 22867</strain>
    </source>
</reference>
<feature type="active site" description="Nucleophile" evidence="11">
    <location>
        <position position="1010"/>
    </location>
</feature>
<feature type="domain" description="SLH" evidence="14">
    <location>
        <begin position="1514"/>
        <end position="1574"/>
    </location>
</feature>
<dbReference type="InterPro" id="IPR003305">
    <property type="entry name" value="CenC_carb-bd"/>
</dbReference>
<dbReference type="Pfam" id="PF01522">
    <property type="entry name" value="Polysacc_deac_1"/>
    <property type="match status" value="1"/>
</dbReference>
<keyword evidence="7 12" id="KW-0378">Hydrolase</keyword>
<feature type="domain" description="GH10" evidence="16">
    <location>
        <begin position="751"/>
        <end position="1086"/>
    </location>
</feature>
<sequence>MKALNHINEGECVSMSRKLRQAVTVFLTAALLIPSGWFAPAAEAADPEIPVILYHRIVENATDDWTHTSAENFNKQMKYLNDNGYDTLSAEQYVSILEGTEEAPDKPILLTFDDATPDFVTHALPVLKQYGMHSVQFVISDWIGGGYSMTATQLEALADEPSVSLQNHSKTHNQSLWTSSITKEQAAEEISAANAYLKGITGNDPILMAYPYGAFNADAEAAAQENGIKYALKVGYPNQGDFAMGRHYMMRSTTLSQFAAMVGGPAPAEEPDTDTVTVYHETFAAGKGLAAQSGSASLTPVTDKVFAGNDDGGALYVSSRANTWDAADFKFADIGLENGKTYTVTVTGYVDADVNVPEGAQAYLQTVNSYSWLAGADFAAGSAFTMTKEFTVDTSKDSAIRVQSSEDGKSVPFYIGDILITAKKAAAAEREVYHESFASGNGLATQSGGASLTPVTGKAFAGNDDGAALYVSNRANTWDAADFKFADIGLENGKTYTATVTGFVDEDVTIPEGAQAYLQTVNSYTFLAGADFAAGSAFTLTKEFTVDTGKDSALRVQSSEDGKTVPFYIGDIRITEKASSGGGEEEPPRPPAQDFNTITFENEELGGFEGRAGTETLTITNEANHTEGGSYALKVENRSNTWHGPALRVEKYVDKGYEYKISVWVKLISPESSQLQLSTQVGSASPSYNNLTAKTISTSDGWVLYEGTYRYTSVSDEFLTIYVESSNNSTASFYIDDISFESTGSGPVEIEKDLVPIKDQYQDDFLIGNAVSSADLSGVRLELLKMHHNVVTAENAMKPDYAYDSNRQFDFTAEDELVAAIEEQGLLLHGHVLVWHQQMPLWLSTEADGTTPLSRDTALENLRTHIETVMEHFGDKVISWDVVNEAMNDNPPNPADWKASLRNSPWKAAIGDDYVEQAFLIAREVLDAHPEWDDIKLYYNDYNDDNQNKATAIANMVKELNDKYAAENDGKLLIDGVGMQAHYNLNTKPENVEASLKRFIDLGVEVSVTEIDITAGADSELSDKQAKAQGYLYAQLMKIYKKYADHIARVTFWGLNDATSWRASQSPLLFDKDLKAKPAYHGVIDPDTFIAENPPEAGSVNQTTAKFGTPVIDGTIDGIWSQTASIPINRYQMAWQGANGTAKALWDNDYLYVLFEVSNAELDKTSANPWEQDSVEVFLDQNNGKTTSYQEDDGQYRVNYDNETSFNPASIAEGFVSAAKVSGTNYTVELKIPLNDVTPAKGTKLGFDVQINDGKNGARQSAASWNDTTGQGYQDTSVFGVLTLTDNSDTPSGSIGGGYTPPAGSVEQKDGSVTIKPEVKNDGNRVIGHVSGENLKKALELASSGDGGIKQIAIEVPSQANANAYEVQLPSQSLKGQDRFILSVKTGNGTIEIPSNMLSNVPANGEQVSIRVAKAPTDGLDAATREQIGDRPVLDLSVVVGNETIAWNNPDAPVTISVPYTPTEEELSHPDSIVVWYIADNGDVTPIPNGRYNKATGAVIFKTTHFSTYAVASVVKSFGDLHDVPWAKQAIEAMAARDVVKGTSADSFSPHHAIKRADFIALLVRALELQASGENEAMFSDVQATGYYYEELVIAAELGIAAGYGDGTFKPDQPISRQDMMALTARALAAAGIQLKGSDALSAYADADTIAEYALDSAAALTEAGIVNGKNGKIAPNDMLTRAEAAVILYRIWSL</sequence>
<dbReference type="Pfam" id="PF00331">
    <property type="entry name" value="Glyco_hydro_10"/>
    <property type="match status" value="1"/>
</dbReference>
<dbReference type="Pfam" id="PF06452">
    <property type="entry name" value="CBM9_1"/>
    <property type="match status" value="1"/>
</dbReference>
<dbReference type="SUPFAM" id="SSF49785">
    <property type="entry name" value="Galactose-binding domain-like"/>
    <property type="match status" value="3"/>
</dbReference>
<dbReference type="SUPFAM" id="SSF51445">
    <property type="entry name" value="(Trans)glycosidases"/>
    <property type="match status" value="1"/>
</dbReference>
<feature type="region of interest" description="Disordered" evidence="13">
    <location>
        <begin position="1290"/>
        <end position="1309"/>
    </location>
</feature>
<dbReference type="Gene3D" id="2.60.120.260">
    <property type="entry name" value="Galactose-binding domain-like"/>
    <property type="match status" value="3"/>
</dbReference>
<dbReference type="PRINTS" id="PR00134">
    <property type="entry name" value="GLHYDRLASE10"/>
</dbReference>
<dbReference type="Pfam" id="PF00395">
    <property type="entry name" value="SLH"/>
    <property type="match status" value="3"/>
</dbReference>
<protein>
    <recommendedName>
        <fullName evidence="12">Beta-xylanase</fullName>
        <ecNumber evidence="12">3.2.1.8</ecNumber>
    </recommendedName>
</protein>
<evidence type="ECO:0000259" key="15">
    <source>
        <dbReference type="PROSITE" id="PS51677"/>
    </source>
</evidence>
<evidence type="ECO:0000256" key="10">
    <source>
        <dbReference type="ARBA" id="ARBA00023326"/>
    </source>
</evidence>
<evidence type="ECO:0000313" key="17">
    <source>
        <dbReference type="EMBL" id="RIX51559.1"/>
    </source>
</evidence>
<dbReference type="Gene3D" id="3.20.20.370">
    <property type="entry name" value="Glycoside hydrolase/deacetylase"/>
    <property type="match status" value="1"/>
</dbReference>
<dbReference type="InterPro" id="IPR001000">
    <property type="entry name" value="GH10_dom"/>
</dbReference>
<dbReference type="EMBL" id="QXQA01000010">
    <property type="protein sequence ID" value="RIX51559.1"/>
    <property type="molecule type" value="Genomic_DNA"/>
</dbReference>
<dbReference type="GO" id="GO:0045493">
    <property type="term" value="P:xylan catabolic process"/>
    <property type="evidence" value="ECO:0007669"/>
    <property type="project" value="UniProtKB-UniPathway"/>
</dbReference>
<dbReference type="SUPFAM" id="SSF88713">
    <property type="entry name" value="Glycoside hydrolase/deacetylase"/>
    <property type="match status" value="1"/>
</dbReference>
<evidence type="ECO:0000256" key="11">
    <source>
        <dbReference type="PROSITE-ProRule" id="PRU10061"/>
    </source>
</evidence>
<organism evidence="17 18">
    <name type="scientific">Paenibacillus nanensis</name>
    <dbReference type="NCBI Taxonomy" id="393251"/>
    <lineage>
        <taxon>Bacteria</taxon>
        <taxon>Bacillati</taxon>
        <taxon>Bacillota</taxon>
        <taxon>Bacilli</taxon>
        <taxon>Bacillales</taxon>
        <taxon>Paenibacillaceae</taxon>
        <taxon>Paenibacillus</taxon>
    </lineage>
</organism>
<gene>
    <name evidence="17" type="ORF">D3P08_16785</name>
</gene>
<evidence type="ECO:0000256" key="12">
    <source>
        <dbReference type="RuleBase" id="RU361174"/>
    </source>
</evidence>
<evidence type="ECO:0000256" key="4">
    <source>
        <dbReference type="ARBA" id="ARBA00022651"/>
    </source>
</evidence>
<evidence type="ECO:0000256" key="5">
    <source>
        <dbReference type="ARBA" id="ARBA00022729"/>
    </source>
</evidence>